<keyword evidence="7" id="KW-0472">Membrane</keyword>
<dbReference type="EMBL" id="WBMT01000005">
    <property type="protein sequence ID" value="KAB2349730.1"/>
    <property type="molecule type" value="Genomic_DNA"/>
</dbReference>
<dbReference type="GO" id="GO:0005886">
    <property type="term" value="C:plasma membrane"/>
    <property type="evidence" value="ECO:0007669"/>
    <property type="project" value="UniProtKB-SubCell"/>
</dbReference>
<dbReference type="PANTHER" id="PTHR42711:SF16">
    <property type="entry name" value="ABC TRANSPORTER ATP-BINDING PROTEIN"/>
    <property type="match status" value="1"/>
</dbReference>
<dbReference type="GO" id="GO:0005524">
    <property type="term" value="F:ATP binding"/>
    <property type="evidence" value="ECO:0007669"/>
    <property type="project" value="UniProtKB-KW"/>
</dbReference>
<dbReference type="Proteomes" id="UP000468735">
    <property type="component" value="Unassembled WGS sequence"/>
</dbReference>
<dbReference type="GO" id="GO:0016887">
    <property type="term" value="F:ATP hydrolysis activity"/>
    <property type="evidence" value="ECO:0007669"/>
    <property type="project" value="InterPro"/>
</dbReference>
<evidence type="ECO:0000259" key="9">
    <source>
        <dbReference type="PROSITE" id="PS50893"/>
    </source>
</evidence>
<sequence>MPVIEVDQLHKRYGAKVAVEEVSFTVDDGEIFGIVGPNGAGKTTTVECIEGLRRPDRGRIRVLGLNPERDRAQLRQRLGVQLQEAELPDKLTVAEAIDLYRSFYRHPADHTALLEALGLADQRKTRYRKLSGGQKQRLSIALALIGRPEVAVLDELTTGLDPHARRDTWALIRTIRDQGVTILLVTHFMDEAERLCDRLALIHSGRVAALDSPTGLTDRVNTEQRLRFRPSAPLADQLLTTLPEVTRLTRTADEVIVTGTTNLLGAVTAALARDNIVAERLRVERTSLEDAFVALTGQQP</sequence>
<comment type="subcellular location">
    <subcellularLocation>
        <location evidence="1">Cell membrane</location>
        <topology evidence="1">Peripheral membrane protein</topology>
    </subcellularLocation>
</comment>
<evidence type="ECO:0000256" key="8">
    <source>
        <dbReference type="ARBA" id="ARBA00023251"/>
    </source>
</evidence>
<dbReference type="OrthoDB" id="9804819at2"/>
<evidence type="ECO:0000313" key="10">
    <source>
        <dbReference type="EMBL" id="KAB2349730.1"/>
    </source>
</evidence>
<dbReference type="CDD" id="cd03230">
    <property type="entry name" value="ABC_DR_subfamily_A"/>
    <property type="match status" value="1"/>
</dbReference>
<dbReference type="InterPro" id="IPR050763">
    <property type="entry name" value="ABC_transporter_ATP-binding"/>
</dbReference>
<reference evidence="10 11" key="1">
    <citation type="submission" date="2019-09" db="EMBL/GenBank/DDBJ databases">
        <title>Actinomadura physcomitrii sp. nov., a novel actinomycete isolated from moss [Physcomitrium sphaericum (Ludw) Fuernr].</title>
        <authorList>
            <person name="Zhuang X."/>
            <person name="Liu C."/>
        </authorList>
    </citation>
    <scope>NUCLEOTIDE SEQUENCE [LARGE SCALE GENOMIC DNA]</scope>
    <source>
        <strain evidence="10 11">HMC1</strain>
    </source>
</reference>
<dbReference type="InterPro" id="IPR003593">
    <property type="entry name" value="AAA+_ATPase"/>
</dbReference>
<evidence type="ECO:0000256" key="2">
    <source>
        <dbReference type="ARBA" id="ARBA00022448"/>
    </source>
</evidence>
<keyword evidence="4" id="KW-0547">Nucleotide-binding</keyword>
<dbReference type="InterPro" id="IPR017871">
    <property type="entry name" value="ABC_transporter-like_CS"/>
</dbReference>
<dbReference type="GO" id="GO:0046677">
    <property type="term" value="P:response to antibiotic"/>
    <property type="evidence" value="ECO:0007669"/>
    <property type="project" value="UniProtKB-KW"/>
</dbReference>
<dbReference type="PROSITE" id="PS00211">
    <property type="entry name" value="ABC_TRANSPORTER_1"/>
    <property type="match status" value="1"/>
</dbReference>
<keyword evidence="2" id="KW-0813">Transport</keyword>
<protein>
    <submittedName>
        <fullName evidence="10">ABC transporter ATP-binding protein</fullName>
    </submittedName>
</protein>
<proteinExistence type="predicted"/>
<dbReference type="Pfam" id="PF00005">
    <property type="entry name" value="ABC_tran"/>
    <property type="match status" value="1"/>
</dbReference>
<dbReference type="SMART" id="SM00382">
    <property type="entry name" value="AAA"/>
    <property type="match status" value="1"/>
</dbReference>
<name>A0A6H9YSQ2_9ACTN</name>
<dbReference type="PROSITE" id="PS50893">
    <property type="entry name" value="ABC_TRANSPORTER_2"/>
    <property type="match status" value="1"/>
</dbReference>
<comment type="caution">
    <text evidence="10">The sequence shown here is derived from an EMBL/GenBank/DDBJ whole genome shotgun (WGS) entry which is preliminary data.</text>
</comment>
<feature type="domain" description="ABC transporter" evidence="9">
    <location>
        <begin position="4"/>
        <end position="229"/>
    </location>
</feature>
<dbReference type="InterPro" id="IPR027417">
    <property type="entry name" value="P-loop_NTPase"/>
</dbReference>
<accession>A0A6H9YSQ2</accession>
<evidence type="ECO:0000256" key="7">
    <source>
        <dbReference type="ARBA" id="ARBA00023136"/>
    </source>
</evidence>
<evidence type="ECO:0000256" key="6">
    <source>
        <dbReference type="ARBA" id="ARBA00022967"/>
    </source>
</evidence>
<keyword evidence="3" id="KW-1003">Cell membrane</keyword>
<keyword evidence="5 10" id="KW-0067">ATP-binding</keyword>
<keyword evidence="11" id="KW-1185">Reference proteome</keyword>
<keyword evidence="8" id="KW-0046">Antibiotic resistance</keyword>
<dbReference type="PANTHER" id="PTHR42711">
    <property type="entry name" value="ABC TRANSPORTER ATP-BINDING PROTEIN"/>
    <property type="match status" value="1"/>
</dbReference>
<evidence type="ECO:0000256" key="4">
    <source>
        <dbReference type="ARBA" id="ARBA00022741"/>
    </source>
</evidence>
<evidence type="ECO:0000256" key="3">
    <source>
        <dbReference type="ARBA" id="ARBA00022475"/>
    </source>
</evidence>
<evidence type="ECO:0000313" key="11">
    <source>
        <dbReference type="Proteomes" id="UP000468735"/>
    </source>
</evidence>
<dbReference type="SUPFAM" id="SSF52540">
    <property type="entry name" value="P-loop containing nucleoside triphosphate hydrolases"/>
    <property type="match status" value="1"/>
</dbReference>
<evidence type="ECO:0000256" key="5">
    <source>
        <dbReference type="ARBA" id="ARBA00022840"/>
    </source>
</evidence>
<organism evidence="10 11">
    <name type="scientific">Actinomadura rudentiformis</name>
    <dbReference type="NCBI Taxonomy" id="359158"/>
    <lineage>
        <taxon>Bacteria</taxon>
        <taxon>Bacillati</taxon>
        <taxon>Actinomycetota</taxon>
        <taxon>Actinomycetes</taxon>
        <taxon>Streptosporangiales</taxon>
        <taxon>Thermomonosporaceae</taxon>
        <taxon>Actinomadura</taxon>
    </lineage>
</organism>
<dbReference type="FunFam" id="3.40.50.300:FF:000589">
    <property type="entry name" value="ABC transporter, ATP-binding subunit"/>
    <property type="match status" value="1"/>
</dbReference>
<gene>
    <name evidence="10" type="ORF">F8566_13390</name>
</gene>
<dbReference type="RefSeq" id="WP_151560500.1">
    <property type="nucleotide sequence ID" value="NZ_WBMT01000005.1"/>
</dbReference>
<evidence type="ECO:0000256" key="1">
    <source>
        <dbReference type="ARBA" id="ARBA00004202"/>
    </source>
</evidence>
<dbReference type="AlphaFoldDB" id="A0A6H9YSQ2"/>
<dbReference type="InterPro" id="IPR003439">
    <property type="entry name" value="ABC_transporter-like_ATP-bd"/>
</dbReference>
<dbReference type="Gene3D" id="3.40.50.300">
    <property type="entry name" value="P-loop containing nucleotide triphosphate hydrolases"/>
    <property type="match status" value="1"/>
</dbReference>
<keyword evidence="6" id="KW-1278">Translocase</keyword>